<dbReference type="Proteomes" id="UP000176445">
    <property type="component" value="Unassembled WGS sequence"/>
</dbReference>
<dbReference type="AlphaFoldDB" id="A0A1F6CRA4"/>
<reference evidence="2 3" key="1">
    <citation type="journal article" date="2016" name="Nat. Commun.">
        <title>Thousands of microbial genomes shed light on interconnected biogeochemical processes in an aquifer system.</title>
        <authorList>
            <person name="Anantharaman K."/>
            <person name="Brown C.T."/>
            <person name="Hug L.A."/>
            <person name="Sharon I."/>
            <person name="Castelle C.J."/>
            <person name="Probst A.J."/>
            <person name="Thomas B.C."/>
            <person name="Singh A."/>
            <person name="Wilkins M.J."/>
            <person name="Karaoz U."/>
            <person name="Brodie E.L."/>
            <person name="Williams K.H."/>
            <person name="Hubbard S.S."/>
            <person name="Banfield J.F."/>
        </authorList>
    </citation>
    <scope>NUCLEOTIDE SEQUENCE [LARGE SCALE GENOMIC DNA]</scope>
</reference>
<protein>
    <recommendedName>
        <fullName evidence="1">DUF4015 domain-containing protein</fullName>
    </recommendedName>
</protein>
<dbReference type="InterPro" id="IPR025275">
    <property type="entry name" value="DUF4015"/>
</dbReference>
<gene>
    <name evidence="2" type="ORF">A2704_05095</name>
</gene>
<comment type="caution">
    <text evidence="2">The sequence shown here is derived from an EMBL/GenBank/DDBJ whole genome shotgun (WGS) entry which is preliminary data.</text>
</comment>
<organism evidence="2 3">
    <name type="scientific">Candidatus Kaiserbacteria bacterium RIFCSPHIGHO2_01_FULL_54_36b</name>
    <dbReference type="NCBI Taxonomy" id="1798483"/>
    <lineage>
        <taxon>Bacteria</taxon>
        <taxon>Candidatus Kaiseribacteriota</taxon>
    </lineage>
</organism>
<evidence type="ECO:0000313" key="3">
    <source>
        <dbReference type="Proteomes" id="UP000176445"/>
    </source>
</evidence>
<evidence type="ECO:0000259" key="1">
    <source>
        <dbReference type="Pfam" id="PF13200"/>
    </source>
</evidence>
<dbReference type="EMBL" id="MFKW01000019">
    <property type="protein sequence ID" value="OGG51665.1"/>
    <property type="molecule type" value="Genomic_DNA"/>
</dbReference>
<dbReference type="SUPFAM" id="SSF51445">
    <property type="entry name" value="(Trans)glycosidases"/>
    <property type="match status" value="1"/>
</dbReference>
<proteinExistence type="predicted"/>
<feature type="domain" description="DUF4015" evidence="1">
    <location>
        <begin position="68"/>
        <end position="408"/>
    </location>
</feature>
<name>A0A1F6CRA4_9BACT</name>
<dbReference type="Pfam" id="PF13200">
    <property type="entry name" value="DUF4015"/>
    <property type="match status" value="1"/>
</dbReference>
<evidence type="ECO:0000313" key="2">
    <source>
        <dbReference type="EMBL" id="OGG51665.1"/>
    </source>
</evidence>
<sequence length="418" mass="46208">MLKLLRGRRWRSSIAIVGAGLVIALAAAVAAESIAPKIAYVRSGAAASESVPEIPSVAHLPTPVPLRAIYMTQCAAGTQSFRTDFLKLLNTTELNAIIIDIRDYTGKIAFPTDTPSLRDMVSDECGARDMKEFVKLLHDNDIYVIGRITVFQNPAYTKLHPEQAVQHIDGGVWKDKNGLAFVDVGARAYWDSVVELSKESYLLGFDELNYDYIRFPSDGNMKAAVYSYNAGKTKGEALEEFFRYLHSKVKAIPSTGSGQGEVVMSADLFGYVTVHTDDLGIGQILERALPYFDYIAPMVYPSHYNAGFAGLKNVNSDPYKVVYTSMAEAVKRTVATTTILASFAYERIGTSTPALYSKPSYPASKMRPWLQSFDYPVPYTPEMVAAQIKANEDAGLDSYMFWDAANRYRSLRQVLAPQ</sequence>
<dbReference type="InterPro" id="IPR017853">
    <property type="entry name" value="GH"/>
</dbReference>
<accession>A0A1F6CRA4</accession>